<dbReference type="GeneID" id="39592465"/>
<feature type="compositionally biased region" description="Polar residues" evidence="9">
    <location>
        <begin position="698"/>
        <end position="708"/>
    </location>
</feature>
<evidence type="ECO:0000256" key="5">
    <source>
        <dbReference type="ARBA" id="ARBA00023065"/>
    </source>
</evidence>
<feature type="transmembrane region" description="Helical" evidence="10">
    <location>
        <begin position="208"/>
        <end position="226"/>
    </location>
</feature>
<feature type="transmembrane region" description="Helical" evidence="10">
    <location>
        <begin position="98"/>
        <end position="119"/>
    </location>
</feature>
<feature type="compositionally biased region" description="Polar residues" evidence="9">
    <location>
        <begin position="531"/>
        <end position="554"/>
    </location>
</feature>
<gene>
    <name evidence="12" type="ORF">EHS24_007922</name>
</gene>
<dbReference type="PANTHER" id="PTHR11003:SF291">
    <property type="entry name" value="IP11374P"/>
    <property type="match status" value="1"/>
</dbReference>
<dbReference type="Gene3D" id="1.10.287.70">
    <property type="match status" value="2"/>
</dbReference>
<feature type="transmembrane region" description="Helical" evidence="10">
    <location>
        <begin position="338"/>
        <end position="358"/>
    </location>
</feature>
<evidence type="ECO:0000256" key="1">
    <source>
        <dbReference type="ARBA" id="ARBA00004141"/>
    </source>
</evidence>
<feature type="compositionally biased region" description="Basic and acidic residues" evidence="9">
    <location>
        <begin position="709"/>
        <end position="725"/>
    </location>
</feature>
<dbReference type="EMBL" id="RSCE01000006">
    <property type="protein sequence ID" value="RSH81731.1"/>
    <property type="molecule type" value="Genomic_DNA"/>
</dbReference>
<comment type="similarity">
    <text evidence="8">Belongs to the two pore domain potassium channel (TC 1.A.1.8) family.</text>
</comment>
<dbReference type="AlphaFoldDB" id="A0A427XSJ7"/>
<feature type="transmembrane region" description="Helical" evidence="10">
    <location>
        <begin position="59"/>
        <end position="78"/>
    </location>
</feature>
<evidence type="ECO:0000256" key="9">
    <source>
        <dbReference type="SAM" id="MobiDB-lite"/>
    </source>
</evidence>
<dbReference type="SUPFAM" id="SSF81324">
    <property type="entry name" value="Voltage-gated potassium channels"/>
    <property type="match status" value="2"/>
</dbReference>
<name>A0A427XSJ7_9TREE</name>
<keyword evidence="3 8" id="KW-0812">Transmembrane</keyword>
<feature type="compositionally biased region" description="Acidic residues" evidence="9">
    <location>
        <begin position="1114"/>
        <end position="1133"/>
    </location>
</feature>
<feature type="transmembrane region" description="Helical" evidence="10">
    <location>
        <begin position="263"/>
        <end position="286"/>
    </location>
</feature>
<feature type="region of interest" description="Disordered" evidence="9">
    <location>
        <begin position="1097"/>
        <end position="1158"/>
    </location>
</feature>
<dbReference type="OrthoDB" id="297496at2759"/>
<keyword evidence="4 10" id="KW-1133">Transmembrane helix</keyword>
<dbReference type="GO" id="GO:0015271">
    <property type="term" value="F:outward rectifier potassium channel activity"/>
    <property type="evidence" value="ECO:0007669"/>
    <property type="project" value="TreeGrafter"/>
</dbReference>
<keyword evidence="2 8" id="KW-0813">Transport</keyword>
<feature type="compositionally biased region" description="Acidic residues" evidence="9">
    <location>
        <begin position="666"/>
        <end position="684"/>
    </location>
</feature>
<dbReference type="Proteomes" id="UP000279236">
    <property type="component" value="Unassembled WGS sequence"/>
</dbReference>
<dbReference type="STRING" id="105984.A0A427XSJ7"/>
<organism evidence="12 13">
    <name type="scientific">Apiotrichum porosum</name>
    <dbReference type="NCBI Taxonomy" id="105984"/>
    <lineage>
        <taxon>Eukaryota</taxon>
        <taxon>Fungi</taxon>
        <taxon>Dikarya</taxon>
        <taxon>Basidiomycota</taxon>
        <taxon>Agaricomycotina</taxon>
        <taxon>Tremellomycetes</taxon>
        <taxon>Trichosporonales</taxon>
        <taxon>Trichosporonaceae</taxon>
        <taxon>Apiotrichum</taxon>
    </lineage>
</organism>
<feature type="compositionally biased region" description="Polar residues" evidence="9">
    <location>
        <begin position="644"/>
        <end position="659"/>
    </location>
</feature>
<feature type="compositionally biased region" description="Basic and acidic residues" evidence="9">
    <location>
        <begin position="585"/>
        <end position="596"/>
    </location>
</feature>
<evidence type="ECO:0000313" key="13">
    <source>
        <dbReference type="Proteomes" id="UP000279236"/>
    </source>
</evidence>
<protein>
    <recommendedName>
        <fullName evidence="11">Potassium channel domain-containing protein</fullName>
    </recommendedName>
</protein>
<feature type="transmembrane region" description="Helical" evidence="10">
    <location>
        <begin position="395"/>
        <end position="423"/>
    </location>
</feature>
<reference evidence="12 13" key="1">
    <citation type="submission" date="2018-11" db="EMBL/GenBank/DDBJ databases">
        <title>Genome sequence of Apiotrichum porosum DSM 27194.</title>
        <authorList>
            <person name="Aliyu H."/>
            <person name="Gorte O."/>
            <person name="Ochsenreither K."/>
        </authorList>
    </citation>
    <scope>NUCLEOTIDE SEQUENCE [LARGE SCALE GENOMIC DNA]</scope>
    <source>
        <strain evidence="12 13">DSM 27194</strain>
    </source>
</reference>
<feature type="compositionally biased region" description="Low complexity" evidence="9">
    <location>
        <begin position="963"/>
        <end position="984"/>
    </location>
</feature>
<feature type="transmembrane region" description="Helical" evidence="10">
    <location>
        <begin position="364"/>
        <end position="383"/>
    </location>
</feature>
<evidence type="ECO:0000256" key="7">
    <source>
        <dbReference type="ARBA" id="ARBA00023303"/>
    </source>
</evidence>
<feature type="region of interest" description="Disordered" evidence="9">
    <location>
        <begin position="890"/>
        <end position="1039"/>
    </location>
</feature>
<keyword evidence="5 8" id="KW-0406">Ion transport</keyword>
<feature type="domain" description="Potassium channel" evidence="11">
    <location>
        <begin position="219"/>
        <end position="287"/>
    </location>
</feature>
<keyword evidence="6 10" id="KW-0472">Membrane</keyword>
<dbReference type="RefSeq" id="XP_028476186.1">
    <property type="nucleotide sequence ID" value="XM_028623253.1"/>
</dbReference>
<accession>A0A427XSJ7</accession>
<evidence type="ECO:0000256" key="2">
    <source>
        <dbReference type="ARBA" id="ARBA00022448"/>
    </source>
</evidence>
<dbReference type="PANTHER" id="PTHR11003">
    <property type="entry name" value="POTASSIUM CHANNEL, SUBFAMILY K"/>
    <property type="match status" value="1"/>
</dbReference>
<evidence type="ECO:0000256" key="10">
    <source>
        <dbReference type="SAM" id="Phobius"/>
    </source>
</evidence>
<feature type="compositionally biased region" description="Basic residues" evidence="9">
    <location>
        <begin position="938"/>
        <end position="949"/>
    </location>
</feature>
<comment type="subcellular location">
    <subcellularLocation>
        <location evidence="1">Membrane</location>
        <topology evidence="1">Multi-pass membrane protein</topology>
    </subcellularLocation>
</comment>
<dbReference type="InterPro" id="IPR013099">
    <property type="entry name" value="K_chnl_dom"/>
</dbReference>
<feature type="region of interest" description="Disordered" evidence="9">
    <location>
        <begin position="530"/>
        <end position="739"/>
    </location>
</feature>
<dbReference type="PRINTS" id="PR01333">
    <property type="entry name" value="2POREKCHANEL"/>
</dbReference>
<dbReference type="InterPro" id="IPR003280">
    <property type="entry name" value="2pore_dom_K_chnl"/>
</dbReference>
<evidence type="ECO:0000256" key="3">
    <source>
        <dbReference type="ARBA" id="ARBA00022692"/>
    </source>
</evidence>
<feature type="compositionally biased region" description="Basic and acidic residues" evidence="9">
    <location>
        <begin position="920"/>
        <end position="937"/>
    </location>
</feature>
<dbReference type="Pfam" id="PF07885">
    <property type="entry name" value="Ion_trans_2"/>
    <property type="match status" value="2"/>
</dbReference>
<keyword evidence="13" id="KW-1185">Reference proteome</keyword>
<feature type="compositionally biased region" description="Basic and acidic residues" evidence="9">
    <location>
        <begin position="558"/>
        <end position="577"/>
    </location>
</feature>
<feature type="transmembrane region" description="Helical" evidence="10">
    <location>
        <begin position="164"/>
        <end position="188"/>
    </location>
</feature>
<feature type="region of interest" description="Disordered" evidence="9">
    <location>
        <begin position="477"/>
        <end position="514"/>
    </location>
</feature>
<dbReference type="GO" id="GO:0030322">
    <property type="term" value="P:stabilization of membrane potential"/>
    <property type="evidence" value="ECO:0007669"/>
    <property type="project" value="TreeGrafter"/>
</dbReference>
<evidence type="ECO:0000256" key="4">
    <source>
        <dbReference type="ARBA" id="ARBA00022989"/>
    </source>
</evidence>
<comment type="caution">
    <text evidence="12">The sequence shown here is derived from an EMBL/GenBank/DDBJ whole genome shotgun (WGS) entry which is preliminary data.</text>
</comment>
<evidence type="ECO:0000313" key="12">
    <source>
        <dbReference type="EMBL" id="RSH81731.1"/>
    </source>
</evidence>
<feature type="transmembrane region" description="Helical" evidence="10">
    <location>
        <begin position="131"/>
        <end position="152"/>
    </location>
</feature>
<evidence type="ECO:0000256" key="6">
    <source>
        <dbReference type="ARBA" id="ARBA00023136"/>
    </source>
</evidence>
<dbReference type="GO" id="GO:0005886">
    <property type="term" value="C:plasma membrane"/>
    <property type="evidence" value="ECO:0007669"/>
    <property type="project" value="TreeGrafter"/>
</dbReference>
<proteinExistence type="inferred from homology"/>
<feature type="domain" description="Potassium channel" evidence="11">
    <location>
        <begin position="348"/>
        <end position="412"/>
    </location>
</feature>
<sequence length="1158" mass="129551">MAIHINAQVQAAKAAPQHDKDDGPWLGGWSGSWRHTFVAALRAIFVPDELSSSRNIAKYCPLIAAVIAPMSTLMDIPALSQHWYTYNGGPMPDPVACVVLSALGLALNVVANMLLVVRFSGTSIWRKGTTLSLFFWLGKTLVALVNLIYFGATTRNGDGFRYAEGFWCAVASITMSGIISVCLLFHYFFAFGHKDADQEDIRLTGRKFMISVTFFMILVGFQALAFNQLEHWAYLDAIYFSLQCAFTIGYGDLTAHTAAGKVLVFPFAVLTISQLANEVSLIVDFVRKRSQDKRDHWRKRYSVAMHREAIKRKPYATLIDEMSLIHQINLHQETMIQLYDLFWSGLTLLLFWLVGGLVFHYVEFWGFGNCLYAVMVLSLTIGFGDFCPVTPGGRVFWICYAMMAVPIVTNFAVQTVTGIMYTWSEHRFTRSRFEMERERDPEVFAPHSHFILRHHEQWDPTRHEYLATKVDSPIKIKMDPNWGANAPVPKPRGKNGGNGADNNVGKNARKDSAGSKLSLASLASKVSKFSTASKYSTASSNGRASPNGKASMNGDTGRLSESKAKTKPKEMETVEEHEVSDEELDQKNETAEDRVVAEMLSDNDAHSDVVEALGAPDMDDSMETAQADDSGDPVKALQDYVAKTRSSPSPLSTVRTTSTPDHDPSDDADDEGGGDDGVDDDEADEIAKAEAAADPNMDSPQSGGSPRRQSLDKPKPTTLKHEKPVPHQPACGPRLIMPDRDTENNAHHLELNLIKELVDRITRLEAQGRQMLIDTMDQDLARTLLLADRNLQIRDAFQLYGDNIDLNKTFKEEAEKTRKDHKKNNEFERQAHILDTDGAEDDDMLTRVRRYRNTFAEILVLSSTLLKLEGDDLKRFERWHVGDLHHSKRRNLHEDPQRPKGSRLRRLSDWSKGRKTPYRPRKDPEKAEPEVKNETQHHRNFTHHHRKKGFPSVPTDATNDSEAPSSALGTSSAALLPKSDTTGTGTTGSGPPAAPQASDRSKHVHVTLPADPNDTRGEANPNPNPISPTQHPFRRAVWHHMSSNLLGDADKEAGEVKVSGMSKVKHLASSKNPKEKQTWESLRKEWDHDREILRKHVELNHHTRARMKQREGQAEEDEEEEEEEGEVGEDASTESESRPPTPPRRSRRFSAGGGLLRD</sequence>
<evidence type="ECO:0000259" key="11">
    <source>
        <dbReference type="Pfam" id="PF07885"/>
    </source>
</evidence>
<keyword evidence="7 8" id="KW-0407">Ion channel</keyword>
<dbReference type="GO" id="GO:0022841">
    <property type="term" value="F:potassium ion leak channel activity"/>
    <property type="evidence" value="ECO:0007669"/>
    <property type="project" value="TreeGrafter"/>
</dbReference>
<evidence type="ECO:0000256" key="8">
    <source>
        <dbReference type="RuleBase" id="RU003857"/>
    </source>
</evidence>